<dbReference type="PANTHER" id="PTHR38666">
    <property type="match status" value="1"/>
</dbReference>
<name>X6MIH2_RETFI</name>
<organism evidence="1 2">
    <name type="scientific">Reticulomyxa filosa</name>
    <dbReference type="NCBI Taxonomy" id="46433"/>
    <lineage>
        <taxon>Eukaryota</taxon>
        <taxon>Sar</taxon>
        <taxon>Rhizaria</taxon>
        <taxon>Retaria</taxon>
        <taxon>Foraminifera</taxon>
        <taxon>Monothalamids</taxon>
        <taxon>Reticulomyxidae</taxon>
        <taxon>Reticulomyxa</taxon>
    </lineage>
</organism>
<dbReference type="PANTHER" id="PTHR38666:SF2">
    <property type="entry name" value="FLAGELLAR ASSOCIATED PROTEIN"/>
    <property type="match status" value="1"/>
</dbReference>
<dbReference type="OrthoDB" id="415460at2759"/>
<keyword evidence="2" id="KW-1185">Reference proteome</keyword>
<evidence type="ECO:0000313" key="2">
    <source>
        <dbReference type="Proteomes" id="UP000023152"/>
    </source>
</evidence>
<dbReference type="InterPro" id="IPR021610">
    <property type="entry name" value="DUF3228"/>
</dbReference>
<accession>X6MIH2</accession>
<sequence length="247" mass="28638">MKNFLNLNRKLATNCCVFFVEFLMEKNAKLMAENPAKTTSHTLRFSMDPFAFRSFIYKDNPYLDKAFIDYDRAKFTDKINEYYSVEKLPLHDGYAPFCKHLFVPNFVGESLKDTMLAITDENKHLLKSEYVSRRKEELPVLTRWFDSKDLQKHNIKIPVAKVVDIILYSREQVCKENASMGIKDAVCEGDYAIISAKPQSKNGEIPMEPITMMRNVLPLEEGGSGVKLDREKYLQSVEFWQGHARVQ</sequence>
<dbReference type="EMBL" id="ASPP01020456">
    <property type="protein sequence ID" value="ETO13679.1"/>
    <property type="molecule type" value="Genomic_DNA"/>
</dbReference>
<dbReference type="OMA" id="QEAVEYW"/>
<comment type="caution">
    <text evidence="1">The sequence shown here is derived from an EMBL/GenBank/DDBJ whole genome shotgun (WGS) entry which is preliminary data.</text>
</comment>
<dbReference type="Gene3D" id="3.30.2310.50">
    <property type="entry name" value="Protein of unknown function (DUF3228), domain 1"/>
    <property type="match status" value="2"/>
</dbReference>
<proteinExistence type="predicted"/>
<gene>
    <name evidence="1" type="ORF">RFI_23690</name>
</gene>
<dbReference type="Pfam" id="PF11539">
    <property type="entry name" value="DUF3228"/>
    <property type="match status" value="1"/>
</dbReference>
<dbReference type="AlphaFoldDB" id="X6MIH2"/>
<protein>
    <submittedName>
        <fullName evidence="1">Uncharacterized protein</fullName>
    </submittedName>
</protein>
<reference evidence="1 2" key="1">
    <citation type="journal article" date="2013" name="Curr. Biol.">
        <title>The Genome of the Foraminiferan Reticulomyxa filosa.</title>
        <authorList>
            <person name="Glockner G."/>
            <person name="Hulsmann N."/>
            <person name="Schleicher M."/>
            <person name="Noegel A.A."/>
            <person name="Eichinger L."/>
            <person name="Gallinger C."/>
            <person name="Pawlowski J."/>
            <person name="Sierra R."/>
            <person name="Euteneuer U."/>
            <person name="Pillet L."/>
            <person name="Moustafa A."/>
            <person name="Platzer M."/>
            <person name="Groth M."/>
            <person name="Szafranski K."/>
            <person name="Schliwa M."/>
        </authorList>
    </citation>
    <scope>NUCLEOTIDE SEQUENCE [LARGE SCALE GENOMIC DNA]</scope>
</reference>
<evidence type="ECO:0000313" key="1">
    <source>
        <dbReference type="EMBL" id="ETO13679.1"/>
    </source>
</evidence>
<dbReference type="Proteomes" id="UP000023152">
    <property type="component" value="Unassembled WGS sequence"/>
</dbReference>